<dbReference type="EMBL" id="JAMZEB010000001">
    <property type="protein sequence ID" value="MCP2353180.1"/>
    <property type="molecule type" value="Genomic_DNA"/>
</dbReference>
<dbReference type="Proteomes" id="UP001139648">
    <property type="component" value="Unassembled WGS sequence"/>
</dbReference>
<feature type="domain" description="Insertion element IS402-like" evidence="2">
    <location>
        <begin position="31"/>
        <end position="111"/>
    </location>
</feature>
<dbReference type="NCBIfam" id="NF033580">
    <property type="entry name" value="transpos_IS5_3"/>
    <property type="match status" value="1"/>
</dbReference>
<organism evidence="3 5">
    <name type="scientific">Nonomuraea thailandensis</name>
    <dbReference type="NCBI Taxonomy" id="1188745"/>
    <lineage>
        <taxon>Bacteria</taxon>
        <taxon>Bacillati</taxon>
        <taxon>Actinomycetota</taxon>
        <taxon>Actinomycetes</taxon>
        <taxon>Streptosporangiales</taxon>
        <taxon>Streptosporangiaceae</taxon>
        <taxon>Nonomuraea</taxon>
    </lineage>
</organism>
<dbReference type="GO" id="GO:0004803">
    <property type="term" value="F:transposase activity"/>
    <property type="evidence" value="ECO:0007669"/>
    <property type="project" value="InterPro"/>
</dbReference>
<dbReference type="EMBL" id="JAMZEB010000001">
    <property type="protein sequence ID" value="MCP2353713.1"/>
    <property type="molecule type" value="Genomic_DNA"/>
</dbReference>
<feature type="domain" description="Transposase IS4-like" evidence="1">
    <location>
        <begin position="128"/>
        <end position="280"/>
    </location>
</feature>
<gene>
    <name evidence="3" type="ORF">HD597_000200</name>
    <name evidence="4" type="ORF">HD597_000733</name>
</gene>
<dbReference type="InterPro" id="IPR025161">
    <property type="entry name" value="IS402-like_dom"/>
</dbReference>
<dbReference type="InterPro" id="IPR002559">
    <property type="entry name" value="Transposase_11"/>
</dbReference>
<dbReference type="PANTHER" id="PTHR30007">
    <property type="entry name" value="PHP DOMAIN PROTEIN"/>
    <property type="match status" value="1"/>
</dbReference>
<proteinExistence type="predicted"/>
<evidence type="ECO:0000259" key="2">
    <source>
        <dbReference type="Pfam" id="PF13340"/>
    </source>
</evidence>
<reference evidence="3" key="1">
    <citation type="submission" date="2022-06" db="EMBL/GenBank/DDBJ databases">
        <title>Sequencing the genomes of 1000 actinobacteria strains.</title>
        <authorList>
            <person name="Klenk H.-P."/>
        </authorList>
    </citation>
    <scope>NUCLEOTIDE SEQUENCE</scope>
    <source>
        <strain evidence="3">DSM 46694</strain>
    </source>
</reference>
<protein>
    <submittedName>
        <fullName evidence="3">Transposase</fullName>
    </submittedName>
</protein>
<dbReference type="GO" id="GO:0003677">
    <property type="term" value="F:DNA binding"/>
    <property type="evidence" value="ECO:0007669"/>
    <property type="project" value="InterPro"/>
</dbReference>
<dbReference type="Pfam" id="PF13340">
    <property type="entry name" value="DUF4096"/>
    <property type="match status" value="1"/>
</dbReference>
<dbReference type="Pfam" id="PF01609">
    <property type="entry name" value="DDE_Tnp_1"/>
    <property type="match status" value="1"/>
</dbReference>
<keyword evidence="5" id="KW-1185">Reference proteome</keyword>
<dbReference type="AlphaFoldDB" id="A0A9X2G8V8"/>
<evidence type="ECO:0000313" key="5">
    <source>
        <dbReference type="Proteomes" id="UP001139648"/>
    </source>
</evidence>
<evidence type="ECO:0000259" key="1">
    <source>
        <dbReference type="Pfam" id="PF01609"/>
    </source>
</evidence>
<name>A0A9X2G8V8_9ACTN</name>
<accession>A0A9X2G8V8</accession>
<dbReference type="GO" id="GO:0006313">
    <property type="term" value="P:DNA transposition"/>
    <property type="evidence" value="ECO:0007669"/>
    <property type="project" value="InterPro"/>
</dbReference>
<evidence type="ECO:0000313" key="4">
    <source>
        <dbReference type="EMBL" id="MCP2353713.1"/>
    </source>
</evidence>
<evidence type="ECO:0000313" key="3">
    <source>
        <dbReference type="EMBL" id="MCP2353180.1"/>
    </source>
</evidence>
<sequence length="299" mass="33295">MIDGRMAVWPAASLRQYPKGMTEPRPYPSDLSDARWALVEPVLTAWRAERRAGALDIGRPPEHDLRDICNAILYVNRTGIPWRYLPHEYPPWQTAYAYFAHWQKDGISDQLTSLLRRSVRTAAGRDSEPTACVIDAQSIKTSTNVPATSQGYDAGKKIAGRKRTIITDTLGLLLAVLVTAASLSDSAAGLPLLVTAATDRPTLTKAWADSAYRTTVIEGGAALGIDVEIVRRDPATRGFTPLPRRWPAERTLGWLMLHRRLVRDYEARPDRSEAMIHIAMIDLMARRLTGENTPTWRGT</sequence>
<comment type="caution">
    <text evidence="3">The sequence shown here is derived from an EMBL/GenBank/DDBJ whole genome shotgun (WGS) entry which is preliminary data.</text>
</comment>
<dbReference type="PANTHER" id="PTHR30007:SF0">
    <property type="entry name" value="TRANSPOSASE"/>
    <property type="match status" value="1"/>
</dbReference>